<organism evidence="2 4">
    <name type="scientific">Streptococcus suis</name>
    <dbReference type="NCBI Taxonomy" id="1307"/>
    <lineage>
        <taxon>Bacteria</taxon>
        <taxon>Bacillati</taxon>
        <taxon>Bacillota</taxon>
        <taxon>Bacilli</taxon>
        <taxon>Lactobacillales</taxon>
        <taxon>Streptococcaceae</taxon>
        <taxon>Streptococcus</taxon>
    </lineage>
</organism>
<protein>
    <submittedName>
        <fullName evidence="2">L-fuculose kinase</fullName>
    </submittedName>
</protein>
<dbReference type="AlphaFoldDB" id="A0A426G6G1"/>
<evidence type="ECO:0000313" key="3">
    <source>
        <dbReference type="EMBL" id="TIH99040.1"/>
    </source>
</evidence>
<proteinExistence type="predicted"/>
<keyword evidence="1" id="KW-1133">Transmembrane helix</keyword>
<dbReference type="EMBL" id="SSXL01000060">
    <property type="protein sequence ID" value="TIH99040.1"/>
    <property type="molecule type" value="Genomic_DNA"/>
</dbReference>
<reference evidence="3 5" key="2">
    <citation type="submission" date="2019-04" db="EMBL/GenBank/DDBJ databases">
        <title>Genome analysis of Streptococcus suis strain WUSS327.</title>
        <authorList>
            <person name="Chen H."/>
            <person name="Gao X."/>
            <person name="Wu Z."/>
        </authorList>
    </citation>
    <scope>NUCLEOTIDE SEQUENCE [LARGE SCALE GENOMIC DNA]</scope>
    <source>
        <strain evidence="3 5">WUSS327</strain>
    </source>
</reference>
<evidence type="ECO:0000313" key="4">
    <source>
        <dbReference type="Proteomes" id="UP000281324"/>
    </source>
</evidence>
<evidence type="ECO:0000313" key="2">
    <source>
        <dbReference type="EMBL" id="RRN50602.1"/>
    </source>
</evidence>
<dbReference type="Proteomes" id="UP000309259">
    <property type="component" value="Unassembled WGS sequence"/>
</dbReference>
<keyword evidence="1" id="KW-0472">Membrane</keyword>
<reference evidence="2 4" key="1">
    <citation type="submission" date="2018-11" db="EMBL/GenBank/DDBJ databases">
        <title>Changes in penicillin susceptibility of Streptococcus suis isolates by amino acid alterations in the penicillin-binding protein.</title>
        <authorList>
            <person name="Niemann L."/>
            <person name="Eichhorn I."/>
        </authorList>
    </citation>
    <scope>NUCLEOTIDE SEQUENCE [LARGE SCALE GENOMIC DNA]</scope>
    <source>
        <strain evidence="2 4">IMT40201</strain>
    </source>
</reference>
<gene>
    <name evidence="2" type="ORF">EI219_03245</name>
    <name evidence="3" type="ORF">FAJ35_11230</name>
</gene>
<keyword evidence="2" id="KW-0808">Transferase</keyword>
<keyword evidence="2" id="KW-0418">Kinase</keyword>
<dbReference type="Proteomes" id="UP000281324">
    <property type="component" value="Unassembled WGS sequence"/>
</dbReference>
<comment type="caution">
    <text evidence="2">The sequence shown here is derived from an EMBL/GenBank/DDBJ whole genome shotgun (WGS) entry which is preliminary data.</text>
</comment>
<feature type="transmembrane region" description="Helical" evidence="1">
    <location>
        <begin position="17"/>
        <end position="36"/>
    </location>
</feature>
<keyword evidence="1" id="KW-0812">Transmembrane</keyword>
<evidence type="ECO:0000256" key="1">
    <source>
        <dbReference type="SAM" id="Phobius"/>
    </source>
</evidence>
<dbReference type="EMBL" id="RRZQ01000005">
    <property type="protein sequence ID" value="RRN50602.1"/>
    <property type="molecule type" value="Genomic_DNA"/>
</dbReference>
<evidence type="ECO:0000313" key="5">
    <source>
        <dbReference type="Proteomes" id="UP000309259"/>
    </source>
</evidence>
<dbReference type="GO" id="GO:0016301">
    <property type="term" value="F:kinase activity"/>
    <property type="evidence" value="ECO:0007669"/>
    <property type="project" value="UniProtKB-KW"/>
</dbReference>
<accession>A0A426G6G1</accession>
<name>A0A426G6G1_STRSU</name>
<sequence>MTQLIGCVFFLENFKHIYLTMVLGCGTILDGTFYFWSLKSVQGRADNCCKSTHR</sequence>